<dbReference type="InterPro" id="IPR050503">
    <property type="entry name" value="cAMP-dep_PK_reg_su-like"/>
</dbReference>
<feature type="domain" description="Cyclic nucleotide-binding" evidence="2">
    <location>
        <begin position="123"/>
        <end position="260"/>
    </location>
</feature>
<dbReference type="Proteomes" id="UP000009168">
    <property type="component" value="Unassembled WGS sequence"/>
</dbReference>
<dbReference type="GO" id="GO:0005952">
    <property type="term" value="C:cAMP-dependent protein kinase complex"/>
    <property type="evidence" value="ECO:0007669"/>
    <property type="project" value="InterPro"/>
</dbReference>
<dbReference type="SMART" id="SM00100">
    <property type="entry name" value="cNMP"/>
    <property type="match status" value="1"/>
</dbReference>
<dbReference type="GO" id="GO:0005829">
    <property type="term" value="C:cytosol"/>
    <property type="evidence" value="ECO:0007669"/>
    <property type="project" value="TreeGrafter"/>
</dbReference>
<dbReference type="GO" id="GO:0004862">
    <property type="term" value="F:cAMP-dependent protein kinase inhibitor activity"/>
    <property type="evidence" value="ECO:0007669"/>
    <property type="project" value="TreeGrafter"/>
</dbReference>
<gene>
    <name evidence="3" type="ORF">TTHERM_00056100</name>
</gene>
<proteinExistence type="predicted"/>
<feature type="region of interest" description="Disordered" evidence="1">
    <location>
        <begin position="509"/>
        <end position="534"/>
    </location>
</feature>
<dbReference type="PANTHER" id="PTHR11635:SF152">
    <property type="entry name" value="CAMP-DEPENDENT PROTEIN KINASE TYPE I REGULATORY SUBUNIT-RELATED"/>
    <property type="match status" value="1"/>
</dbReference>
<dbReference type="GeneID" id="7835118"/>
<keyword evidence="4" id="KW-1185">Reference proteome</keyword>
<dbReference type="KEGG" id="tet:TTHERM_00056100"/>
<dbReference type="InParanoid" id="I7M0C2"/>
<dbReference type="InterPro" id="IPR014710">
    <property type="entry name" value="RmlC-like_jellyroll"/>
</dbReference>
<protein>
    <submittedName>
        <fullName evidence="3">Cyclic nucleotide-binding domain protein</fullName>
    </submittedName>
</protein>
<dbReference type="InterPro" id="IPR018490">
    <property type="entry name" value="cNMP-bd_dom_sf"/>
</dbReference>
<dbReference type="CDD" id="cd00038">
    <property type="entry name" value="CAP_ED"/>
    <property type="match status" value="1"/>
</dbReference>
<dbReference type="SUPFAM" id="SSF51206">
    <property type="entry name" value="cAMP-binding domain-like"/>
    <property type="match status" value="2"/>
</dbReference>
<dbReference type="PANTHER" id="PTHR11635">
    <property type="entry name" value="CAMP-DEPENDENT PROTEIN KINASE REGULATORY CHAIN"/>
    <property type="match status" value="1"/>
</dbReference>
<dbReference type="GO" id="GO:0030552">
    <property type="term" value="F:cAMP binding"/>
    <property type="evidence" value="ECO:0007669"/>
    <property type="project" value="TreeGrafter"/>
</dbReference>
<dbReference type="RefSeq" id="XP_001007541.2">
    <property type="nucleotide sequence ID" value="XM_001007541.2"/>
</dbReference>
<dbReference type="PROSITE" id="PS50042">
    <property type="entry name" value="CNMP_BINDING_3"/>
    <property type="match status" value="2"/>
</dbReference>
<dbReference type="Gene3D" id="2.60.120.10">
    <property type="entry name" value="Jelly Rolls"/>
    <property type="match status" value="2"/>
</dbReference>
<sequence length="1103" mass="129626">MKQILRIKLSDQICDKKVSNSQPKNNLELMPIMSPRTSKLQTPVSAFLGSRSQHAQISGFSYHLEQEEPINEEFCFTNDDDLSIAIQILNKDPYKRSQREIKLIQQAIKKTSLYEYYKPFLDEEQRFNKLCMRLQYFYFNPYQEIISYGESPRKMYIMMKGSAWVLVPSSQKDKEVEKRVKEKITQAQQLGSTDIYCFVKAEDYILFKNPNYKIVNQIEGPTHIGDQALRYRCNRTSSIFSKTTVHLASLDLKDFNEIFMQFDYKMINYYYPHYQVIQMFKKNDLFSKFDDSVVESIVRSSDKVNICRSQIIYNQGDKNDYLYFIEEGEVELKQKNINNSDNQQEIFIDPSKLIQQIEMEQKVALLSNNCRRKYRDSFQKTETFRYIAVLSKGEIFGEDFIESTERKYQAVCKSVQVSLYRIRITVFMKYFEQIGKNQKAMLQTKQQWRAQLQNTTKQVQSQFDLSNKFDKQELEEIKKKSTQFIYFDAYEEDPNSKFLFNKNSQINSYNNPQMLNQNTESPQNIQNDQTSDQGNLSARKTLSYFNKSNFLSQKCLINTSDESFSKSTGYEEGNYFNNSIKANRTSIKLQNHLNKLSSDTLSMREIQSKARNRFSKNDNHNLEDEPSIMRQLNEINTSSNSIDRGRGSKFSQTVDNIFQNLQQNPKQLQKEQELKDSIYFVGTDFKVPQQQQVQSFQFTNKIETSQFLQKKTQRDSISSESQKSVTTQQSTNKLQTQVQAKNQDSIQNLKRAKQFSLIALNQKSNQNDKIIKRQSQTNQGFIVKTQKNSIELKQLDLKEIQSKQVQNEAQENALMSTERSNSCQKMERSESVKLRLSISKLAKNRSAVSHIPTSTLGKFDFNQASNKRSASPCFTEYEDDNIKENNQKQTSLHSNKYFHYYKFNDAITEEKQKREAIVINNEFYLNQIARKMKKILDTKLRQKKEQHFNPFNLTEDHSVPLLKQLKIDEIFPNSEFADQTKKGIKNINKILQDGHAHLLEESNFVRIKKKLPTMMNEQISKDDVLDIAGPHTKKDQKLENIIQSQLNNQDSRLYIKLLLEKIQRQQNKTDPNLYNFIPLSDSRRIKRIQEYQKTKQNENIKNQ</sequence>
<evidence type="ECO:0000313" key="4">
    <source>
        <dbReference type="Proteomes" id="UP000009168"/>
    </source>
</evidence>
<dbReference type="OrthoDB" id="421226at2759"/>
<name>I7M0C2_TETTS</name>
<accession>I7M0C2</accession>
<feature type="region of interest" description="Disordered" evidence="1">
    <location>
        <begin position="711"/>
        <end position="739"/>
    </location>
</feature>
<organism evidence="3 4">
    <name type="scientific">Tetrahymena thermophila (strain SB210)</name>
    <dbReference type="NCBI Taxonomy" id="312017"/>
    <lineage>
        <taxon>Eukaryota</taxon>
        <taxon>Sar</taxon>
        <taxon>Alveolata</taxon>
        <taxon>Ciliophora</taxon>
        <taxon>Intramacronucleata</taxon>
        <taxon>Oligohymenophorea</taxon>
        <taxon>Hymenostomatida</taxon>
        <taxon>Tetrahymenina</taxon>
        <taxon>Tetrahymenidae</taxon>
        <taxon>Tetrahymena</taxon>
    </lineage>
</organism>
<reference evidence="4" key="1">
    <citation type="journal article" date="2006" name="PLoS Biol.">
        <title>Macronuclear genome sequence of the ciliate Tetrahymena thermophila, a model eukaryote.</title>
        <authorList>
            <person name="Eisen J.A."/>
            <person name="Coyne R.S."/>
            <person name="Wu M."/>
            <person name="Wu D."/>
            <person name="Thiagarajan M."/>
            <person name="Wortman J.R."/>
            <person name="Badger J.H."/>
            <person name="Ren Q."/>
            <person name="Amedeo P."/>
            <person name="Jones K.M."/>
            <person name="Tallon L.J."/>
            <person name="Delcher A.L."/>
            <person name="Salzberg S.L."/>
            <person name="Silva J.C."/>
            <person name="Haas B.J."/>
            <person name="Majoros W.H."/>
            <person name="Farzad M."/>
            <person name="Carlton J.M."/>
            <person name="Smith R.K. Jr."/>
            <person name="Garg J."/>
            <person name="Pearlman R.E."/>
            <person name="Karrer K.M."/>
            <person name="Sun L."/>
            <person name="Manning G."/>
            <person name="Elde N.C."/>
            <person name="Turkewitz A.P."/>
            <person name="Asai D.J."/>
            <person name="Wilkes D.E."/>
            <person name="Wang Y."/>
            <person name="Cai H."/>
            <person name="Collins K."/>
            <person name="Stewart B.A."/>
            <person name="Lee S.R."/>
            <person name="Wilamowska K."/>
            <person name="Weinberg Z."/>
            <person name="Ruzzo W.L."/>
            <person name="Wloga D."/>
            <person name="Gaertig J."/>
            <person name="Frankel J."/>
            <person name="Tsao C.-C."/>
            <person name="Gorovsky M.A."/>
            <person name="Keeling P.J."/>
            <person name="Waller R.F."/>
            <person name="Patron N.J."/>
            <person name="Cherry J.M."/>
            <person name="Stover N.A."/>
            <person name="Krieger C.J."/>
            <person name="del Toro C."/>
            <person name="Ryder H.F."/>
            <person name="Williamson S.C."/>
            <person name="Barbeau R.A."/>
            <person name="Hamilton E.P."/>
            <person name="Orias E."/>
        </authorList>
    </citation>
    <scope>NUCLEOTIDE SEQUENCE [LARGE SCALE GENOMIC DNA]</scope>
    <source>
        <strain evidence="4">SB210</strain>
    </source>
</reference>
<evidence type="ECO:0000313" key="3">
    <source>
        <dbReference type="EMBL" id="EAR87296.2"/>
    </source>
</evidence>
<dbReference type="InterPro" id="IPR000595">
    <property type="entry name" value="cNMP-bd_dom"/>
</dbReference>
<dbReference type="EMBL" id="GG662853">
    <property type="protein sequence ID" value="EAR87296.2"/>
    <property type="molecule type" value="Genomic_DNA"/>
</dbReference>
<feature type="domain" description="Cyclic nucleotide-binding" evidence="2">
    <location>
        <begin position="285"/>
        <end position="336"/>
    </location>
</feature>
<dbReference type="AlphaFoldDB" id="I7M0C2"/>
<evidence type="ECO:0000256" key="1">
    <source>
        <dbReference type="SAM" id="MobiDB-lite"/>
    </source>
</evidence>
<evidence type="ECO:0000259" key="2">
    <source>
        <dbReference type="PROSITE" id="PS50042"/>
    </source>
</evidence>
<dbReference type="GO" id="GO:0034236">
    <property type="term" value="F:protein kinase A catalytic subunit binding"/>
    <property type="evidence" value="ECO:0007669"/>
    <property type="project" value="TreeGrafter"/>
</dbReference>